<evidence type="ECO:0000259" key="2">
    <source>
        <dbReference type="Pfam" id="PF24852"/>
    </source>
</evidence>
<feature type="region of interest" description="Disordered" evidence="1">
    <location>
        <begin position="253"/>
        <end position="299"/>
    </location>
</feature>
<evidence type="ECO:0000313" key="4">
    <source>
        <dbReference type="Proteomes" id="UP000504636"/>
    </source>
</evidence>
<sequence length="452" mass="49740">MAQENSVPITPSISGDPAIVSGTVASGLAKLGSEEGRREPLADVSANTQNAAAGAKRSHDDALEKPSASVDEIMASAKNALLNIDKHATLARDVELQTAVRTGSVGGVLRDEAFRAAREDERHINRQTLDALQKAADLSNEQLASLEHDIVISQMTRPSMASPPHDTPFSEVKTVEDVDNKHVRQTVREWITSNIPHNKQSGVRTAIFDILWALVPANTRSQMKHTEEAYELGLKKPPGGDVALSDHEGEVNNDILREPHSGSPEAARTGEGHASKKRKISDASSPPPKKKEDDLPDLALVKLDRNSDGRVPVYETCDMVRRKIDAYLRQTGLSNAAFCRAVTDATHISFSGTQLSSFRSKKGYDRGNTSTAFYACYIYFEKLRIKEGKPKSKDRLKMEELWAKEGGFNIETAGHNKAMSMRMGERFTVNKYGQVKMYHLDGRVDDFSEDVM</sequence>
<dbReference type="PANTHER" id="PTHR42339">
    <property type="entry name" value="HISTONE H1"/>
    <property type="match status" value="1"/>
</dbReference>
<dbReference type="OrthoDB" id="2592504at2759"/>
<dbReference type="PANTHER" id="PTHR42339:SF1">
    <property type="entry name" value="HISTONE H1"/>
    <property type="match status" value="1"/>
</dbReference>
<organism evidence="3">
    <name type="scientific">Mytilinidion resinicola</name>
    <dbReference type="NCBI Taxonomy" id="574789"/>
    <lineage>
        <taxon>Eukaryota</taxon>
        <taxon>Fungi</taxon>
        <taxon>Dikarya</taxon>
        <taxon>Ascomycota</taxon>
        <taxon>Pezizomycotina</taxon>
        <taxon>Dothideomycetes</taxon>
        <taxon>Pleosporomycetidae</taxon>
        <taxon>Mytilinidiales</taxon>
        <taxon>Mytilinidiaceae</taxon>
        <taxon>Mytilinidion</taxon>
    </lineage>
</organism>
<gene>
    <name evidence="3 5" type="ORF">BDZ99DRAFT_520310</name>
</gene>
<protein>
    <recommendedName>
        <fullName evidence="2">DUF7726 domain-containing protein</fullName>
    </recommendedName>
</protein>
<reference evidence="5" key="3">
    <citation type="submission" date="2025-04" db="UniProtKB">
        <authorList>
            <consortium name="RefSeq"/>
        </authorList>
    </citation>
    <scope>IDENTIFICATION</scope>
    <source>
        <strain evidence="5">CBS 304.34</strain>
    </source>
</reference>
<evidence type="ECO:0000313" key="5">
    <source>
        <dbReference type="RefSeq" id="XP_033577194.1"/>
    </source>
</evidence>
<feature type="compositionally biased region" description="Basic and acidic residues" evidence="1">
    <location>
        <begin position="32"/>
        <end position="41"/>
    </location>
</feature>
<dbReference type="InterPro" id="IPR056143">
    <property type="entry name" value="DUF7726"/>
</dbReference>
<dbReference type="EMBL" id="MU003700">
    <property type="protein sequence ID" value="KAF2810230.1"/>
    <property type="molecule type" value="Genomic_DNA"/>
</dbReference>
<evidence type="ECO:0000256" key="1">
    <source>
        <dbReference type="SAM" id="MobiDB-lite"/>
    </source>
</evidence>
<dbReference type="GeneID" id="54466406"/>
<feature type="domain" description="DUF7726" evidence="2">
    <location>
        <begin position="311"/>
        <end position="389"/>
    </location>
</feature>
<reference evidence="5" key="2">
    <citation type="submission" date="2020-04" db="EMBL/GenBank/DDBJ databases">
        <authorList>
            <consortium name="NCBI Genome Project"/>
        </authorList>
    </citation>
    <scope>NUCLEOTIDE SEQUENCE</scope>
    <source>
        <strain evidence="5">CBS 304.34</strain>
    </source>
</reference>
<dbReference type="Proteomes" id="UP000504636">
    <property type="component" value="Unplaced"/>
</dbReference>
<accession>A0A6A6YN67</accession>
<dbReference type="AlphaFoldDB" id="A0A6A6YN67"/>
<name>A0A6A6YN67_9PEZI</name>
<evidence type="ECO:0000313" key="3">
    <source>
        <dbReference type="EMBL" id="KAF2810230.1"/>
    </source>
</evidence>
<feature type="region of interest" description="Disordered" evidence="1">
    <location>
        <begin position="32"/>
        <end position="63"/>
    </location>
</feature>
<dbReference type="RefSeq" id="XP_033577194.1">
    <property type="nucleotide sequence ID" value="XM_033725513.1"/>
</dbReference>
<keyword evidence="4" id="KW-1185">Reference proteome</keyword>
<reference evidence="3 5" key="1">
    <citation type="journal article" date="2020" name="Stud. Mycol.">
        <title>101 Dothideomycetes genomes: a test case for predicting lifestyles and emergence of pathogens.</title>
        <authorList>
            <person name="Haridas S."/>
            <person name="Albert R."/>
            <person name="Binder M."/>
            <person name="Bloem J."/>
            <person name="Labutti K."/>
            <person name="Salamov A."/>
            <person name="Andreopoulos B."/>
            <person name="Baker S."/>
            <person name="Barry K."/>
            <person name="Bills G."/>
            <person name="Bluhm B."/>
            <person name="Cannon C."/>
            <person name="Castanera R."/>
            <person name="Culley D."/>
            <person name="Daum C."/>
            <person name="Ezra D."/>
            <person name="Gonzalez J."/>
            <person name="Henrissat B."/>
            <person name="Kuo A."/>
            <person name="Liang C."/>
            <person name="Lipzen A."/>
            <person name="Lutzoni F."/>
            <person name="Magnuson J."/>
            <person name="Mondo S."/>
            <person name="Nolan M."/>
            <person name="Ohm R."/>
            <person name="Pangilinan J."/>
            <person name="Park H.-J."/>
            <person name="Ramirez L."/>
            <person name="Alfaro M."/>
            <person name="Sun H."/>
            <person name="Tritt A."/>
            <person name="Yoshinaga Y."/>
            <person name="Zwiers L.-H."/>
            <person name="Turgeon B."/>
            <person name="Goodwin S."/>
            <person name="Spatafora J."/>
            <person name="Crous P."/>
            <person name="Grigoriev I."/>
        </authorList>
    </citation>
    <scope>NUCLEOTIDE SEQUENCE</scope>
    <source>
        <strain evidence="3 5">CBS 304.34</strain>
    </source>
</reference>
<dbReference type="Pfam" id="PF24852">
    <property type="entry name" value="DUF7726"/>
    <property type="match status" value="1"/>
</dbReference>
<proteinExistence type="predicted"/>